<dbReference type="PANTHER" id="PTHR37017:SF11">
    <property type="entry name" value="ESTERASE_LIPASE_THIOESTERASE DOMAIN-CONTAINING PROTEIN"/>
    <property type="match status" value="1"/>
</dbReference>
<gene>
    <name evidence="2" type="ORF">RRF57_006874</name>
</gene>
<dbReference type="InterPro" id="IPR000073">
    <property type="entry name" value="AB_hydrolase_1"/>
</dbReference>
<dbReference type="Proteomes" id="UP001305414">
    <property type="component" value="Unassembled WGS sequence"/>
</dbReference>
<dbReference type="InterPro" id="IPR029058">
    <property type="entry name" value="AB_hydrolase_fold"/>
</dbReference>
<protein>
    <recommendedName>
        <fullName evidence="1">AB hydrolase-1 domain-containing protein</fullName>
    </recommendedName>
</protein>
<sequence length="213" mass="22178">MSSTGLPTPIIVIVPGAFCKPHIFDPLLPYLKAAGFTIHLAPIPSCDPADPTVATCGADSTSLRNEVLIPLLAKGEDIIVLAHSYGGTVAGGAVRNLDKDTRTKEGKAAGIIGLIYLAGIISLEGETVLQAVGGSLPPLIKTDKVKSPIQPLLDRGLTNVCMLDIQPAKGLSVIEPVMETLYNDYDPALEPQLAGNMNLHALLAFNTPALAPG</sequence>
<reference evidence="2 3" key="1">
    <citation type="submission" date="2023-10" db="EMBL/GenBank/DDBJ databases">
        <title>Draft genome sequence of Xylaria bambusicola isolate GMP-LS, the root and basal stem rot pathogen of sugarcane in Indonesia.</title>
        <authorList>
            <person name="Selvaraj P."/>
            <person name="Muralishankar V."/>
            <person name="Muruganantham S."/>
            <person name="Sp S."/>
            <person name="Haryani S."/>
            <person name="Lau K.J.X."/>
            <person name="Naqvi N.I."/>
        </authorList>
    </citation>
    <scope>NUCLEOTIDE SEQUENCE [LARGE SCALE GENOMIC DNA]</scope>
    <source>
        <strain evidence="2">GMP-LS</strain>
    </source>
</reference>
<comment type="caution">
    <text evidence="2">The sequence shown here is derived from an EMBL/GenBank/DDBJ whole genome shotgun (WGS) entry which is preliminary data.</text>
</comment>
<dbReference type="Pfam" id="PF12697">
    <property type="entry name" value="Abhydrolase_6"/>
    <property type="match status" value="1"/>
</dbReference>
<evidence type="ECO:0000259" key="1">
    <source>
        <dbReference type="Pfam" id="PF12697"/>
    </source>
</evidence>
<organism evidence="2 3">
    <name type="scientific">Xylaria bambusicola</name>
    <dbReference type="NCBI Taxonomy" id="326684"/>
    <lineage>
        <taxon>Eukaryota</taxon>
        <taxon>Fungi</taxon>
        <taxon>Dikarya</taxon>
        <taxon>Ascomycota</taxon>
        <taxon>Pezizomycotina</taxon>
        <taxon>Sordariomycetes</taxon>
        <taxon>Xylariomycetidae</taxon>
        <taxon>Xylariales</taxon>
        <taxon>Xylariaceae</taxon>
        <taxon>Xylaria</taxon>
    </lineage>
</organism>
<dbReference type="PANTHER" id="PTHR37017">
    <property type="entry name" value="AB HYDROLASE-1 DOMAIN-CONTAINING PROTEIN-RELATED"/>
    <property type="match status" value="1"/>
</dbReference>
<accession>A0AAN7UZW2</accession>
<dbReference type="SUPFAM" id="SSF53474">
    <property type="entry name" value="alpha/beta-Hydrolases"/>
    <property type="match status" value="1"/>
</dbReference>
<proteinExistence type="predicted"/>
<evidence type="ECO:0000313" key="3">
    <source>
        <dbReference type="Proteomes" id="UP001305414"/>
    </source>
</evidence>
<feature type="domain" description="AB hydrolase-1" evidence="1">
    <location>
        <begin position="11"/>
        <end position="132"/>
    </location>
</feature>
<dbReference type="EMBL" id="JAWHQM010000018">
    <property type="protein sequence ID" value="KAK5631159.1"/>
    <property type="molecule type" value="Genomic_DNA"/>
</dbReference>
<evidence type="ECO:0000313" key="2">
    <source>
        <dbReference type="EMBL" id="KAK5631159.1"/>
    </source>
</evidence>
<dbReference type="AlphaFoldDB" id="A0AAN7UZW2"/>
<keyword evidence="3" id="KW-1185">Reference proteome</keyword>
<name>A0AAN7UZW2_9PEZI</name>
<dbReference type="Gene3D" id="3.40.50.1820">
    <property type="entry name" value="alpha/beta hydrolase"/>
    <property type="match status" value="1"/>
</dbReference>
<dbReference type="InterPro" id="IPR052897">
    <property type="entry name" value="Sec-Metab_Biosynth_Hydrolase"/>
</dbReference>